<dbReference type="GO" id="GO:0000978">
    <property type="term" value="F:RNA polymerase II cis-regulatory region sequence-specific DNA binding"/>
    <property type="evidence" value="ECO:0007669"/>
    <property type="project" value="TreeGrafter"/>
</dbReference>
<feature type="region of interest" description="Disordered" evidence="6">
    <location>
        <begin position="234"/>
        <end position="255"/>
    </location>
</feature>
<dbReference type="PROSITE" id="PS51294">
    <property type="entry name" value="HTH_MYB"/>
    <property type="match status" value="2"/>
</dbReference>
<dbReference type="Proteomes" id="UP000447434">
    <property type="component" value="Chromosome 10"/>
</dbReference>
<feature type="domain" description="Myb-like" evidence="7">
    <location>
        <begin position="132"/>
        <end position="183"/>
    </location>
</feature>
<evidence type="ECO:0000256" key="1">
    <source>
        <dbReference type="ARBA" id="ARBA00004123"/>
    </source>
</evidence>
<reference evidence="10" key="1">
    <citation type="journal article" date="2020" name="Nat. Commun.">
        <title>Genome sequence of the cluster root forming white lupin.</title>
        <authorList>
            <person name="Hufnagel B."/>
            <person name="Marques A."/>
            <person name="Soriano A."/>
            <person name="Marques L."/>
            <person name="Divol F."/>
            <person name="Doumas P."/>
            <person name="Sallet E."/>
            <person name="Mancinotti D."/>
            <person name="Carrere S."/>
            <person name="Marande W."/>
            <person name="Arribat S."/>
            <person name="Keller J."/>
            <person name="Huneau C."/>
            <person name="Blein T."/>
            <person name="Aime D."/>
            <person name="Laguerre M."/>
            <person name="Taylor J."/>
            <person name="Schubert V."/>
            <person name="Nelson M."/>
            <person name="Geu-Flores F."/>
            <person name="Crespi M."/>
            <person name="Gallardo-Guerrero K."/>
            <person name="Delaux P.-M."/>
            <person name="Salse J."/>
            <person name="Berges H."/>
            <person name="Guyot R."/>
            <person name="Gouzy J."/>
            <person name="Peret B."/>
        </authorList>
    </citation>
    <scope>NUCLEOTIDE SEQUENCE [LARGE SCALE GENOMIC DNA]</scope>
    <source>
        <strain evidence="10">cv. Amiga</strain>
    </source>
</reference>
<dbReference type="SMART" id="SM00717">
    <property type="entry name" value="SANT"/>
    <property type="match status" value="2"/>
</dbReference>
<dbReference type="EMBL" id="WOCE01000010">
    <property type="protein sequence ID" value="KAE9606005.1"/>
    <property type="molecule type" value="Genomic_DNA"/>
</dbReference>
<dbReference type="GO" id="GO:0005634">
    <property type="term" value="C:nucleus"/>
    <property type="evidence" value="ECO:0007669"/>
    <property type="project" value="UniProtKB-SubCell"/>
</dbReference>
<dbReference type="PROSITE" id="PS50090">
    <property type="entry name" value="MYB_LIKE"/>
    <property type="match status" value="2"/>
</dbReference>
<feature type="compositionally biased region" description="Basic residues" evidence="6">
    <location>
        <begin position="237"/>
        <end position="249"/>
    </location>
</feature>
<dbReference type="GO" id="GO:0000981">
    <property type="term" value="F:DNA-binding transcription factor activity, RNA polymerase II-specific"/>
    <property type="evidence" value="ECO:0007669"/>
    <property type="project" value="TreeGrafter"/>
</dbReference>
<dbReference type="InterPro" id="IPR009057">
    <property type="entry name" value="Homeodomain-like_sf"/>
</dbReference>
<dbReference type="InterPro" id="IPR017930">
    <property type="entry name" value="Myb_dom"/>
</dbReference>
<dbReference type="Gene3D" id="1.10.10.60">
    <property type="entry name" value="Homeodomain-like"/>
    <property type="match status" value="2"/>
</dbReference>
<dbReference type="FunFam" id="1.10.10.60:FF:000010">
    <property type="entry name" value="Transcriptional activator Myb isoform A"/>
    <property type="match status" value="1"/>
</dbReference>
<feature type="domain" description="HTH myb-type" evidence="8">
    <location>
        <begin position="188"/>
        <end position="238"/>
    </location>
</feature>
<comment type="caution">
    <text evidence="9">The sequence shown here is derived from an EMBL/GenBank/DDBJ whole genome shotgun (WGS) entry which is preliminary data.</text>
</comment>
<keyword evidence="3" id="KW-0805">Transcription regulation</keyword>
<keyword evidence="10" id="KW-1185">Reference proteome</keyword>
<evidence type="ECO:0000256" key="6">
    <source>
        <dbReference type="SAM" id="MobiDB-lite"/>
    </source>
</evidence>
<keyword evidence="2" id="KW-0677">Repeat</keyword>
<accession>A0A6A4PW87</accession>
<protein>
    <submittedName>
        <fullName evidence="9">Putative transcription factor MYB-HB-like family</fullName>
    </submittedName>
</protein>
<dbReference type="PANTHER" id="PTHR45614:SF218">
    <property type="entry name" value="TRANSCRIPTION FACTOR MYB119-RELATED"/>
    <property type="match status" value="1"/>
</dbReference>
<keyword evidence="4" id="KW-0238">DNA-binding</keyword>
<evidence type="ECO:0000256" key="3">
    <source>
        <dbReference type="ARBA" id="ARBA00023015"/>
    </source>
</evidence>
<evidence type="ECO:0000256" key="4">
    <source>
        <dbReference type="ARBA" id="ARBA00023125"/>
    </source>
</evidence>
<organism evidence="9 10">
    <name type="scientific">Lupinus albus</name>
    <name type="common">White lupine</name>
    <name type="synonym">Lupinus termis</name>
    <dbReference type="NCBI Taxonomy" id="3870"/>
    <lineage>
        <taxon>Eukaryota</taxon>
        <taxon>Viridiplantae</taxon>
        <taxon>Streptophyta</taxon>
        <taxon>Embryophyta</taxon>
        <taxon>Tracheophyta</taxon>
        <taxon>Spermatophyta</taxon>
        <taxon>Magnoliopsida</taxon>
        <taxon>eudicotyledons</taxon>
        <taxon>Gunneridae</taxon>
        <taxon>Pentapetalae</taxon>
        <taxon>rosids</taxon>
        <taxon>fabids</taxon>
        <taxon>Fabales</taxon>
        <taxon>Fabaceae</taxon>
        <taxon>Papilionoideae</taxon>
        <taxon>50 kb inversion clade</taxon>
        <taxon>genistoids sensu lato</taxon>
        <taxon>core genistoids</taxon>
        <taxon>Genisteae</taxon>
        <taxon>Lupinus</taxon>
    </lineage>
</organism>
<evidence type="ECO:0000256" key="2">
    <source>
        <dbReference type="ARBA" id="ARBA00022737"/>
    </source>
</evidence>
<evidence type="ECO:0000313" key="10">
    <source>
        <dbReference type="Proteomes" id="UP000447434"/>
    </source>
</evidence>
<keyword evidence="3" id="KW-0804">Transcription</keyword>
<name>A0A6A4PW87_LUPAL</name>
<dbReference type="PANTHER" id="PTHR45614">
    <property type="entry name" value="MYB PROTEIN-RELATED"/>
    <property type="match status" value="1"/>
</dbReference>
<evidence type="ECO:0000259" key="7">
    <source>
        <dbReference type="PROSITE" id="PS50090"/>
    </source>
</evidence>
<dbReference type="AlphaFoldDB" id="A0A6A4PW87"/>
<dbReference type="InterPro" id="IPR050560">
    <property type="entry name" value="MYB_TF"/>
</dbReference>
<dbReference type="InterPro" id="IPR001005">
    <property type="entry name" value="SANT/Myb"/>
</dbReference>
<dbReference type="Pfam" id="PF13921">
    <property type="entry name" value="Myb_DNA-bind_6"/>
    <property type="match status" value="1"/>
</dbReference>
<proteinExistence type="predicted"/>
<feature type="domain" description="Myb-like" evidence="7">
    <location>
        <begin position="184"/>
        <end position="234"/>
    </location>
</feature>
<gene>
    <name evidence="9" type="ORF">Lalb_Chr10g0103301</name>
</gene>
<sequence>MQSPFMKIIMTRGGHGFVDVPIYIKATDSSSMHISCPPLTAIDRFLWNQQAHNMVAKNNNASSASADEFSVFSSFGGLNHRFQWPYTQEASFVYGRLGNEEALKWTNMHQTPEKQVKSVKVMGRRTKKESSSVSLIKGQWSDEEDRKLIKFVKQYGERKWAQIAENLDGRIGKQCRERWNNHLRPDIKKDSWSEEEERRLVETHAKVGNRWCEIAKCIPGRTENAIKNHWNATIRRQNSKRRNRKRNSNGRKPMSSILEDYIKTKTLINTPTTTPFSKKSEANNLNLVSEEPFDQLSVSNELLYMQQVFTENQNQQSLFNVGDYSNYYMTESGYLASDLYLSHHLSNVEYGNQNMNMDFQVENDQECSDGKERWT</sequence>
<dbReference type="OrthoDB" id="2143914at2759"/>
<dbReference type="CDD" id="cd00167">
    <property type="entry name" value="SANT"/>
    <property type="match status" value="2"/>
</dbReference>
<evidence type="ECO:0000313" key="9">
    <source>
        <dbReference type="EMBL" id="KAE9606005.1"/>
    </source>
</evidence>
<comment type="subcellular location">
    <subcellularLocation>
        <location evidence="1">Nucleus</location>
    </subcellularLocation>
</comment>
<dbReference type="SUPFAM" id="SSF46689">
    <property type="entry name" value="Homeodomain-like"/>
    <property type="match status" value="1"/>
</dbReference>
<keyword evidence="5" id="KW-0539">Nucleus</keyword>
<feature type="domain" description="HTH myb-type" evidence="8">
    <location>
        <begin position="132"/>
        <end position="187"/>
    </location>
</feature>
<evidence type="ECO:0000256" key="5">
    <source>
        <dbReference type="ARBA" id="ARBA00023242"/>
    </source>
</evidence>
<evidence type="ECO:0000259" key="8">
    <source>
        <dbReference type="PROSITE" id="PS51294"/>
    </source>
</evidence>